<feature type="domain" description="Homing endonuclease LAGLIDADG" evidence="2">
    <location>
        <begin position="75"/>
        <end position="190"/>
    </location>
</feature>
<evidence type="ECO:0000256" key="1">
    <source>
        <dbReference type="ARBA" id="ARBA00002670"/>
    </source>
</evidence>
<sequence length="230" mass="25928">MLGGTVNKASGNWYVLSIYKLEALYQLAVMLNGLMRTPKVEALHRLINWFNALEKYPIITPLGLDNSAVSSNYWLAGLLDADGSFGITFLLNSIGIAIDVDLVMRLSQRQLYHLESSLGVSYLAIMTLIADFLNTNLIPYKRQRSGVRVELGYIIRVKSLVSRLALINYLSEYPLMSGKRMDYNSWLEAHYLVTDKLHKTPRGTAKLTALKSGMNTGRTTFDWSHLGDYK</sequence>
<geneLocation type="mitochondrion" evidence="3"/>
<dbReference type="GO" id="GO:0004519">
    <property type="term" value="F:endonuclease activity"/>
    <property type="evidence" value="ECO:0007669"/>
    <property type="project" value="InterPro"/>
</dbReference>
<organism evidence="3">
    <name type="scientific">Tremella fuciformis</name>
    <dbReference type="NCBI Taxonomy" id="64657"/>
    <lineage>
        <taxon>Eukaryota</taxon>
        <taxon>Fungi</taxon>
        <taxon>Dikarya</taxon>
        <taxon>Basidiomycota</taxon>
        <taxon>Agaricomycotina</taxon>
        <taxon>Tremellomycetes</taxon>
        <taxon>Tremellales</taxon>
        <taxon>Tremellaceae</taxon>
        <taxon>Tremella</taxon>
    </lineage>
</organism>
<dbReference type="GO" id="GO:0005739">
    <property type="term" value="C:mitochondrion"/>
    <property type="evidence" value="ECO:0007669"/>
    <property type="project" value="UniProtKB-ARBA"/>
</dbReference>
<dbReference type="SUPFAM" id="SSF55608">
    <property type="entry name" value="Homing endonucleases"/>
    <property type="match status" value="1"/>
</dbReference>
<dbReference type="Pfam" id="PF00961">
    <property type="entry name" value="LAGLIDADG_1"/>
    <property type="match status" value="1"/>
</dbReference>
<gene>
    <name evidence="3" type="primary">orf312</name>
</gene>
<dbReference type="InterPro" id="IPR051289">
    <property type="entry name" value="LAGLIDADG_Endonuclease"/>
</dbReference>
<dbReference type="InterPro" id="IPR027434">
    <property type="entry name" value="Homing_endonucl"/>
</dbReference>
<dbReference type="InterPro" id="IPR004860">
    <property type="entry name" value="LAGLIDADG_dom"/>
</dbReference>
<evidence type="ECO:0000313" key="3">
    <source>
        <dbReference type="EMBL" id="ATX62097.1"/>
    </source>
</evidence>
<dbReference type="PANTHER" id="PTHR36181:SF1">
    <property type="entry name" value="LAGLIDADG ENDONUCLEASE"/>
    <property type="match status" value="1"/>
</dbReference>
<dbReference type="PANTHER" id="PTHR36181">
    <property type="entry name" value="INTRON-ENCODED ENDONUCLEASE AI3-RELATED"/>
    <property type="match status" value="1"/>
</dbReference>
<dbReference type="Gene3D" id="3.10.28.10">
    <property type="entry name" value="Homing endonucleases"/>
    <property type="match status" value="1"/>
</dbReference>
<dbReference type="EMBL" id="MF422656">
    <property type="protein sequence ID" value="ATX62097.1"/>
    <property type="molecule type" value="Genomic_DNA"/>
</dbReference>
<comment type="function">
    <text evidence="1">Mitochondrial DNA endonuclease involved in intron homing.</text>
</comment>
<dbReference type="AlphaFoldDB" id="A0A2H4QC00"/>
<accession>A0A2H4QC00</accession>
<protein>
    <recommendedName>
        <fullName evidence="2">Homing endonuclease LAGLIDADG domain-containing protein</fullName>
    </recommendedName>
</protein>
<reference evidence="3" key="1">
    <citation type="submission" date="2017-06" db="EMBL/GenBank/DDBJ databases">
        <title>Intra-specific comparison of mitochondrial genome in Tremella fuciformis suggests a gene evolution hypothesis that the N-terminal was replaced by exogenetic one.</title>
        <authorList>
            <person name="Deng Y."/>
            <person name="Ming R."/>
            <person name="Xie B."/>
        </authorList>
    </citation>
    <scope>NUCLEOTIDE SEQUENCE</scope>
    <source>
        <strain evidence="3">TF15</strain>
    </source>
</reference>
<keyword evidence="3" id="KW-0496">Mitochondrion</keyword>
<evidence type="ECO:0000259" key="2">
    <source>
        <dbReference type="Pfam" id="PF00961"/>
    </source>
</evidence>
<proteinExistence type="predicted"/>
<name>A0A2H4QC00_9TREE</name>